<keyword evidence="1" id="KW-1133">Transmembrane helix</keyword>
<dbReference type="PATRIC" id="fig|546269.5.peg.663"/>
<protein>
    <submittedName>
        <fullName evidence="2">Integral membrane protein</fullName>
    </submittedName>
</protein>
<dbReference type="eggNOG" id="COG0575">
    <property type="taxonomic scope" value="Bacteria"/>
</dbReference>
<keyword evidence="1" id="KW-0812">Transmembrane</keyword>
<dbReference type="PANTHER" id="PTHR39650">
    <property type="entry name" value="CDP-ARCHAEOL SYNTHASE"/>
    <property type="match status" value="1"/>
</dbReference>
<feature type="transmembrane region" description="Helical" evidence="1">
    <location>
        <begin position="58"/>
        <end position="76"/>
    </location>
</feature>
<dbReference type="STRING" id="546269.HMPREF0389_00001"/>
<proteinExistence type="predicted"/>
<dbReference type="InterPro" id="IPR032690">
    <property type="entry name" value="CarS"/>
</dbReference>
<keyword evidence="1" id="KW-0472">Membrane</keyword>
<name>D6GQZ8_FILAD</name>
<gene>
    <name evidence="2" type="ordered locus">HMPREF0389_00001</name>
</gene>
<feature type="transmembrane region" description="Helical" evidence="1">
    <location>
        <begin position="139"/>
        <end position="161"/>
    </location>
</feature>
<dbReference type="EMBL" id="CP002390">
    <property type="protein sequence ID" value="EFE28089.1"/>
    <property type="molecule type" value="Genomic_DNA"/>
</dbReference>
<sequence length="196" mass="22647">MNEVVTMYLTLAPVILSGILNMVWCKLPVVKKWQIPMDSGKSFKDGKRIFGDNKTWKGFFGYVWLSITMYGLWGFVSSKSDFLMIHNYFYYTHSNHFNYNISVGALLGFGYAVFELPNSFLKRRLDIEPGKTISGFKKVFFIFLDQADSVIGCAFVVWLFYDIGMLRFVKLVVLGAVTHIFVNMLLYLLGLRKNMF</sequence>
<accession>D6GQZ8</accession>
<feature type="transmembrane region" description="Helical" evidence="1">
    <location>
        <begin position="96"/>
        <end position="114"/>
    </location>
</feature>
<dbReference type="PANTHER" id="PTHR39650:SF1">
    <property type="entry name" value="CDP-ARCHAEOL SYNTHASE"/>
    <property type="match status" value="1"/>
</dbReference>
<dbReference type="KEGG" id="faa:HMPREF0389_00001"/>
<dbReference type="AlphaFoldDB" id="D6GQZ8"/>
<reference evidence="3" key="1">
    <citation type="submission" date="2010-12" db="EMBL/GenBank/DDBJ databases">
        <title>The genome sequence of Filifactor alocis strain ATCC 35896.</title>
        <authorList>
            <consortium name="The Broad Institute Genome Sequencing Platform"/>
            <person name="Ward D."/>
            <person name="Earl A."/>
            <person name="Feldgarden M."/>
            <person name="Young S.K."/>
            <person name="Gargeya S."/>
            <person name="Zeng Q."/>
            <person name="Alvarado L."/>
            <person name="Berlin A."/>
            <person name="Bochicchio J."/>
            <person name="Chapman S.B."/>
            <person name="Chen Z."/>
            <person name="Freedman E."/>
            <person name="Gellesch M."/>
            <person name="Goldberg J."/>
            <person name="Griggs A."/>
            <person name="Gujja S."/>
            <person name="Heilman E."/>
            <person name="Heiman D."/>
            <person name="Howarth C."/>
            <person name="Mehta T."/>
            <person name="Neiman D."/>
            <person name="Pearson M."/>
            <person name="Roberts A."/>
            <person name="Saif S."/>
            <person name="Shea T."/>
            <person name="Shenoy N."/>
            <person name="Sisk P."/>
            <person name="Stolte C."/>
            <person name="Sykes S."/>
            <person name="White J."/>
            <person name="Yandava C."/>
            <person name="Izard J."/>
            <person name="Blanton J.M."/>
            <person name="Baranova O.V."/>
            <person name="Tanner A.C."/>
            <person name="Dewhirst F.E."/>
            <person name="Haas B."/>
            <person name="Nusbaum C."/>
            <person name="Birren B."/>
        </authorList>
    </citation>
    <scope>NUCLEOTIDE SEQUENCE [LARGE SCALE GENOMIC DNA]</scope>
    <source>
        <strain evidence="3">ATCC 35896 / D40 B5</strain>
    </source>
</reference>
<feature type="transmembrane region" description="Helical" evidence="1">
    <location>
        <begin position="167"/>
        <end position="189"/>
    </location>
</feature>
<evidence type="ECO:0000313" key="3">
    <source>
        <dbReference type="Proteomes" id="UP000007468"/>
    </source>
</evidence>
<evidence type="ECO:0000313" key="2">
    <source>
        <dbReference type="EMBL" id="EFE28089.1"/>
    </source>
</evidence>
<evidence type="ECO:0000256" key="1">
    <source>
        <dbReference type="SAM" id="Phobius"/>
    </source>
</evidence>
<keyword evidence="3" id="KW-1185">Reference proteome</keyword>
<feature type="transmembrane region" description="Helical" evidence="1">
    <location>
        <begin position="6"/>
        <end position="24"/>
    </location>
</feature>
<dbReference type="Pfam" id="PF01864">
    <property type="entry name" value="CarS-like"/>
    <property type="match status" value="1"/>
</dbReference>
<organism evidence="2 3">
    <name type="scientific">Filifactor alocis (strain ATCC 35896 / CCUG 47790 / D40 B5)</name>
    <name type="common">Fusobacterium alocis</name>
    <dbReference type="NCBI Taxonomy" id="546269"/>
    <lineage>
        <taxon>Bacteria</taxon>
        <taxon>Bacillati</taxon>
        <taxon>Bacillota</taxon>
        <taxon>Clostridia</taxon>
        <taxon>Peptostreptococcales</taxon>
        <taxon>Filifactoraceae</taxon>
        <taxon>Filifactor</taxon>
    </lineage>
</organism>
<dbReference type="OrthoDB" id="1429078at2"/>
<dbReference type="RefSeq" id="WP_014262289.1">
    <property type="nucleotide sequence ID" value="NC_016630.1"/>
</dbReference>
<dbReference type="Proteomes" id="UP000007468">
    <property type="component" value="Chromosome"/>
</dbReference>